<dbReference type="STRING" id="1802200.A2812_02905"/>
<sequence length="181" mass="21133">MWIKPLVAVILFYFSAILQNSFFAHFIFLGASLNLIFIFFFLFVFFEKQGAYFLPLFYAIIAGFFSDVFSPVSLGISIVLFIIIAFSVKKIQSLLKEEKDSHPLIYFLPLFSLSFALYSLLFHAFLPSFAFLNIAQKFSSGFIIEIIYNLFFAVLFFYIYKRYIKAGDNNRQTHLFLNEKL</sequence>
<evidence type="ECO:0000313" key="3">
    <source>
        <dbReference type="Proteomes" id="UP000177190"/>
    </source>
</evidence>
<name>A0A1G2HMF3_9BACT</name>
<proteinExistence type="predicted"/>
<keyword evidence="1" id="KW-1133">Transmembrane helix</keyword>
<evidence type="ECO:0008006" key="4">
    <source>
        <dbReference type="Google" id="ProtNLM"/>
    </source>
</evidence>
<feature type="transmembrane region" description="Helical" evidence="1">
    <location>
        <begin position="104"/>
        <end position="126"/>
    </location>
</feature>
<dbReference type="Proteomes" id="UP000177190">
    <property type="component" value="Unassembled WGS sequence"/>
</dbReference>
<feature type="transmembrane region" description="Helical" evidence="1">
    <location>
        <begin position="52"/>
        <end position="83"/>
    </location>
</feature>
<organism evidence="2 3">
    <name type="scientific">Candidatus Staskawiczbacteria bacterium RIFCSPHIGHO2_01_FULL_36_16</name>
    <dbReference type="NCBI Taxonomy" id="1802200"/>
    <lineage>
        <taxon>Bacteria</taxon>
        <taxon>Candidatus Staskawicziibacteriota</taxon>
    </lineage>
</organism>
<keyword evidence="1" id="KW-0472">Membrane</keyword>
<keyword evidence="1" id="KW-0812">Transmembrane</keyword>
<gene>
    <name evidence="2" type="ORF">A2812_02905</name>
</gene>
<comment type="caution">
    <text evidence="2">The sequence shown here is derived from an EMBL/GenBank/DDBJ whole genome shotgun (WGS) entry which is preliminary data.</text>
</comment>
<accession>A0A1G2HMF3</accession>
<dbReference type="AlphaFoldDB" id="A0A1G2HMF3"/>
<feature type="transmembrane region" description="Helical" evidence="1">
    <location>
        <begin position="21"/>
        <end position="46"/>
    </location>
</feature>
<protein>
    <recommendedName>
        <fullName evidence="4">Rod shape-determining protein MreD</fullName>
    </recommendedName>
</protein>
<feature type="transmembrane region" description="Helical" evidence="1">
    <location>
        <begin position="138"/>
        <end position="160"/>
    </location>
</feature>
<evidence type="ECO:0000256" key="1">
    <source>
        <dbReference type="SAM" id="Phobius"/>
    </source>
</evidence>
<reference evidence="2 3" key="1">
    <citation type="journal article" date="2016" name="Nat. Commun.">
        <title>Thousands of microbial genomes shed light on interconnected biogeochemical processes in an aquifer system.</title>
        <authorList>
            <person name="Anantharaman K."/>
            <person name="Brown C.T."/>
            <person name="Hug L.A."/>
            <person name="Sharon I."/>
            <person name="Castelle C.J."/>
            <person name="Probst A.J."/>
            <person name="Thomas B.C."/>
            <person name="Singh A."/>
            <person name="Wilkins M.J."/>
            <person name="Karaoz U."/>
            <person name="Brodie E.L."/>
            <person name="Williams K.H."/>
            <person name="Hubbard S.S."/>
            <person name="Banfield J.F."/>
        </authorList>
    </citation>
    <scope>NUCLEOTIDE SEQUENCE [LARGE SCALE GENOMIC DNA]</scope>
</reference>
<evidence type="ECO:0000313" key="2">
    <source>
        <dbReference type="EMBL" id="OGZ63450.1"/>
    </source>
</evidence>
<dbReference type="EMBL" id="MHOM01000035">
    <property type="protein sequence ID" value="OGZ63450.1"/>
    <property type="molecule type" value="Genomic_DNA"/>
</dbReference>